<sequence>MLLSLLAYLPVAFALVRADAPTVILDKATVIGTTNDSVTSFFGIPYAEPPVNNLRLRLPKPITAYQGTINATVPAVQCIQLVPPLRSDLPTEILEDLIAYITEIPATTATPQSEDCKPIIFVNMNYRLGPFAFLGGKEIKEAGVGNLGLHDQRLALKWIHQHISAFGGDPKKVVRASSRTGL</sequence>
<gene>
    <name evidence="5" type="ORF">TRAPUB_4113</name>
</gene>
<dbReference type="GO" id="GO:0052689">
    <property type="term" value="F:carboxylic ester hydrolase activity"/>
    <property type="evidence" value="ECO:0007669"/>
    <property type="project" value="TreeGrafter"/>
</dbReference>
<feature type="domain" description="Carboxylesterase type B" evidence="4">
    <location>
        <begin position="22"/>
        <end position="116"/>
    </location>
</feature>
<keyword evidence="2" id="KW-0378">Hydrolase</keyword>
<dbReference type="Pfam" id="PF00135">
    <property type="entry name" value="COesterase"/>
    <property type="match status" value="2"/>
</dbReference>
<organism evidence="5 6">
    <name type="scientific">Trametes pubescens</name>
    <name type="common">White-rot fungus</name>
    <dbReference type="NCBI Taxonomy" id="154538"/>
    <lineage>
        <taxon>Eukaryota</taxon>
        <taxon>Fungi</taxon>
        <taxon>Dikarya</taxon>
        <taxon>Basidiomycota</taxon>
        <taxon>Agaricomycotina</taxon>
        <taxon>Agaricomycetes</taxon>
        <taxon>Polyporales</taxon>
        <taxon>Polyporaceae</taxon>
        <taxon>Trametes</taxon>
    </lineage>
</organism>
<proteinExistence type="inferred from homology"/>
<feature type="domain" description="Carboxylesterase type B" evidence="4">
    <location>
        <begin position="119"/>
        <end position="174"/>
    </location>
</feature>
<reference evidence="5 6" key="1">
    <citation type="submission" date="2016-10" db="EMBL/GenBank/DDBJ databases">
        <title>Genome sequence of the basidiomycete white-rot fungus Trametes pubescens.</title>
        <authorList>
            <person name="Makela M.R."/>
            <person name="Granchi Z."/>
            <person name="Peng M."/>
            <person name="De Vries R.P."/>
            <person name="Grigoriev I."/>
            <person name="Riley R."/>
            <person name="Hilden K."/>
        </authorList>
    </citation>
    <scope>NUCLEOTIDE SEQUENCE [LARGE SCALE GENOMIC DNA]</scope>
    <source>
        <strain evidence="5 6">FBCC735</strain>
    </source>
</reference>
<evidence type="ECO:0000256" key="1">
    <source>
        <dbReference type="ARBA" id="ARBA00005964"/>
    </source>
</evidence>
<keyword evidence="3" id="KW-0732">Signal</keyword>
<dbReference type="OMA" id="NIFICVF"/>
<evidence type="ECO:0000256" key="3">
    <source>
        <dbReference type="SAM" id="SignalP"/>
    </source>
</evidence>
<dbReference type="EMBL" id="MNAD01001491">
    <property type="protein sequence ID" value="OJT05048.1"/>
    <property type="molecule type" value="Genomic_DNA"/>
</dbReference>
<dbReference type="PANTHER" id="PTHR43918">
    <property type="entry name" value="ACETYLCHOLINESTERASE"/>
    <property type="match status" value="1"/>
</dbReference>
<dbReference type="PANTHER" id="PTHR43918:SF4">
    <property type="entry name" value="CARBOXYLIC ESTER HYDROLASE"/>
    <property type="match status" value="1"/>
</dbReference>
<dbReference type="AlphaFoldDB" id="A0A1M2VBT8"/>
<comment type="similarity">
    <text evidence="1">Belongs to the type-B carboxylesterase/lipase family.</text>
</comment>
<evidence type="ECO:0000313" key="5">
    <source>
        <dbReference type="EMBL" id="OJT05048.1"/>
    </source>
</evidence>
<keyword evidence="6" id="KW-1185">Reference proteome</keyword>
<evidence type="ECO:0000259" key="4">
    <source>
        <dbReference type="Pfam" id="PF00135"/>
    </source>
</evidence>
<evidence type="ECO:0000313" key="6">
    <source>
        <dbReference type="Proteomes" id="UP000184267"/>
    </source>
</evidence>
<name>A0A1M2VBT8_TRAPU</name>
<dbReference type="InterPro" id="IPR050654">
    <property type="entry name" value="AChE-related_enzymes"/>
</dbReference>
<dbReference type="InterPro" id="IPR029058">
    <property type="entry name" value="AB_hydrolase_fold"/>
</dbReference>
<dbReference type="InterPro" id="IPR002018">
    <property type="entry name" value="CarbesteraseB"/>
</dbReference>
<dbReference type="Gene3D" id="3.40.50.1820">
    <property type="entry name" value="alpha/beta hydrolase"/>
    <property type="match status" value="2"/>
</dbReference>
<dbReference type="SUPFAM" id="SSF53474">
    <property type="entry name" value="alpha/beta-Hydrolases"/>
    <property type="match status" value="1"/>
</dbReference>
<feature type="signal peptide" evidence="3">
    <location>
        <begin position="1"/>
        <end position="18"/>
    </location>
</feature>
<accession>A0A1M2VBT8</accession>
<comment type="caution">
    <text evidence="5">The sequence shown here is derived from an EMBL/GenBank/DDBJ whole genome shotgun (WGS) entry which is preliminary data.</text>
</comment>
<dbReference type="Proteomes" id="UP000184267">
    <property type="component" value="Unassembled WGS sequence"/>
</dbReference>
<evidence type="ECO:0000256" key="2">
    <source>
        <dbReference type="ARBA" id="ARBA00022801"/>
    </source>
</evidence>
<dbReference type="OrthoDB" id="408631at2759"/>
<dbReference type="STRING" id="154538.A0A1M2VBT8"/>
<feature type="chain" id="PRO_5009890603" evidence="3">
    <location>
        <begin position="19"/>
        <end position="182"/>
    </location>
</feature>
<protein>
    <submittedName>
        <fullName evidence="5">Lipase 1</fullName>
    </submittedName>
</protein>